<proteinExistence type="predicted"/>
<organism evidence="2 3">
    <name type="scientific">Occultella gossypii</name>
    <dbReference type="NCBI Taxonomy" id="2800820"/>
    <lineage>
        <taxon>Bacteria</taxon>
        <taxon>Bacillati</taxon>
        <taxon>Actinomycetota</taxon>
        <taxon>Actinomycetes</taxon>
        <taxon>Micrococcales</taxon>
        <taxon>Ruaniaceae</taxon>
        <taxon>Occultella</taxon>
    </lineage>
</organism>
<evidence type="ECO:0000256" key="1">
    <source>
        <dbReference type="SAM" id="Phobius"/>
    </source>
</evidence>
<dbReference type="Proteomes" id="UP000826651">
    <property type="component" value="Unassembled WGS sequence"/>
</dbReference>
<feature type="transmembrane region" description="Helical" evidence="1">
    <location>
        <begin position="194"/>
        <end position="212"/>
    </location>
</feature>
<sequence length="219" mass="23720">MSMVTVGAVLGLALLDMLSPALVAVTLYLLIARPRRAGLLLAVYLGTVAVAYFVLGVLLMLGLAALAPVSDPVVWRWVQGGIGLSLFIGSWFIPSRKTERSPVRARTSTVPAMVLLGLGTWLFEFYTAVPYFAAVGLMTSAGLEPATWLPLLGAYVIIMILPGVVLYLAWVILRERMQERLERWQRRIATGSRSAASWIVGIAGVLILLDALPDQITIS</sequence>
<keyword evidence="1" id="KW-0472">Membrane</keyword>
<gene>
    <name evidence="2" type="ORF">KCQ71_23125</name>
</gene>
<name>A0ABS7SGZ0_9MICO</name>
<keyword evidence="1" id="KW-1133">Transmembrane helix</keyword>
<reference evidence="2 3" key="1">
    <citation type="submission" date="2021-04" db="EMBL/GenBank/DDBJ databases">
        <title>Ruania sp. nov., isolated from sandy soil of mangrove forest.</title>
        <authorList>
            <person name="Ge X."/>
            <person name="Huang R."/>
            <person name="Liu W."/>
        </authorList>
    </citation>
    <scope>NUCLEOTIDE SEQUENCE [LARGE SCALE GENOMIC DNA]</scope>
    <source>
        <strain evidence="2 3">N2-46</strain>
    </source>
</reference>
<evidence type="ECO:0000313" key="3">
    <source>
        <dbReference type="Proteomes" id="UP000826651"/>
    </source>
</evidence>
<keyword evidence="1" id="KW-0812">Transmembrane</keyword>
<dbReference type="Pfam" id="PF11139">
    <property type="entry name" value="SfLAP"/>
    <property type="match status" value="1"/>
</dbReference>
<feature type="transmembrane region" description="Helical" evidence="1">
    <location>
        <begin position="6"/>
        <end position="31"/>
    </location>
</feature>
<comment type="caution">
    <text evidence="2">The sequence shown here is derived from an EMBL/GenBank/DDBJ whole genome shotgun (WGS) entry which is preliminary data.</text>
</comment>
<dbReference type="EMBL" id="JAGSHT010000023">
    <property type="protein sequence ID" value="MBZ2199059.1"/>
    <property type="molecule type" value="Genomic_DNA"/>
</dbReference>
<keyword evidence="3" id="KW-1185">Reference proteome</keyword>
<evidence type="ECO:0000313" key="2">
    <source>
        <dbReference type="EMBL" id="MBZ2199059.1"/>
    </source>
</evidence>
<feature type="transmembrane region" description="Helical" evidence="1">
    <location>
        <begin position="73"/>
        <end position="93"/>
    </location>
</feature>
<feature type="transmembrane region" description="Helical" evidence="1">
    <location>
        <begin position="38"/>
        <end position="67"/>
    </location>
</feature>
<protein>
    <submittedName>
        <fullName evidence="2">GAP family protein</fullName>
    </submittedName>
</protein>
<feature type="transmembrane region" description="Helical" evidence="1">
    <location>
        <begin position="114"/>
        <end position="133"/>
    </location>
</feature>
<feature type="transmembrane region" description="Helical" evidence="1">
    <location>
        <begin position="153"/>
        <end position="173"/>
    </location>
</feature>
<dbReference type="InterPro" id="IPR021315">
    <property type="entry name" value="Gap/Sap"/>
</dbReference>
<accession>A0ABS7SGZ0</accession>